<feature type="transmembrane region" description="Helical" evidence="7">
    <location>
        <begin position="344"/>
        <end position="362"/>
    </location>
</feature>
<evidence type="ECO:0000256" key="5">
    <source>
        <dbReference type="ARBA" id="ARBA00023136"/>
    </source>
</evidence>
<evidence type="ECO:0000313" key="8">
    <source>
        <dbReference type="EMBL" id="MCL7036926.1"/>
    </source>
</evidence>
<feature type="transmembrane region" description="Helical" evidence="7">
    <location>
        <begin position="187"/>
        <end position="208"/>
    </location>
</feature>
<evidence type="ECO:0000313" key="9">
    <source>
        <dbReference type="Proteomes" id="UP001177140"/>
    </source>
</evidence>
<dbReference type="GO" id="GO:0016020">
    <property type="term" value="C:membrane"/>
    <property type="evidence" value="ECO:0007669"/>
    <property type="project" value="UniProtKB-SubCell"/>
</dbReference>
<feature type="region of interest" description="Disordered" evidence="6">
    <location>
        <begin position="597"/>
        <end position="634"/>
    </location>
</feature>
<feature type="transmembrane region" description="Helical" evidence="7">
    <location>
        <begin position="142"/>
        <end position="166"/>
    </location>
</feature>
<dbReference type="PANTHER" id="PTHR11654">
    <property type="entry name" value="OLIGOPEPTIDE TRANSPORTER-RELATED"/>
    <property type="match status" value="1"/>
</dbReference>
<keyword evidence="3 7" id="KW-0812">Transmembrane</keyword>
<dbReference type="InterPro" id="IPR000109">
    <property type="entry name" value="POT_fam"/>
</dbReference>
<evidence type="ECO:0000256" key="6">
    <source>
        <dbReference type="SAM" id="MobiDB-lite"/>
    </source>
</evidence>
<dbReference type="Gene3D" id="1.20.1250.20">
    <property type="entry name" value="MFS general substrate transporter like domains"/>
    <property type="match status" value="1"/>
</dbReference>
<evidence type="ECO:0000256" key="7">
    <source>
        <dbReference type="SAM" id="Phobius"/>
    </source>
</evidence>
<feature type="transmembrane region" description="Helical" evidence="7">
    <location>
        <begin position="382"/>
        <end position="405"/>
    </location>
</feature>
<dbReference type="AlphaFoldDB" id="A0AA41SKA8"/>
<feature type="transmembrane region" description="Helical" evidence="7">
    <location>
        <begin position="30"/>
        <end position="55"/>
    </location>
</feature>
<dbReference type="GO" id="GO:0022857">
    <property type="term" value="F:transmembrane transporter activity"/>
    <property type="evidence" value="ECO:0007669"/>
    <property type="project" value="InterPro"/>
</dbReference>
<dbReference type="SUPFAM" id="SSF103473">
    <property type="entry name" value="MFS general substrate transporter"/>
    <property type="match status" value="1"/>
</dbReference>
<feature type="transmembrane region" description="Helical" evidence="7">
    <location>
        <begin position="508"/>
        <end position="527"/>
    </location>
</feature>
<comment type="subcellular location">
    <subcellularLocation>
        <location evidence="1">Membrane</location>
        <topology evidence="1">Multi-pass membrane protein</topology>
    </subcellularLocation>
</comment>
<comment type="similarity">
    <text evidence="2">Belongs to the major facilitator superfamily. Proton-dependent oligopeptide transporter (POT/PTR) (TC 2.A.17) family.</text>
</comment>
<protein>
    <submittedName>
        <fullName evidence="8">Uncharacterized protein</fullName>
    </submittedName>
</protein>
<feature type="transmembrane region" description="Helical" evidence="7">
    <location>
        <begin position="465"/>
        <end position="487"/>
    </location>
</feature>
<evidence type="ECO:0000256" key="4">
    <source>
        <dbReference type="ARBA" id="ARBA00022989"/>
    </source>
</evidence>
<comment type="caution">
    <text evidence="8">The sequence shown here is derived from an EMBL/GenBank/DDBJ whole genome shotgun (WGS) entry which is preliminary data.</text>
</comment>
<gene>
    <name evidence="8" type="ORF">MKW94_014916</name>
</gene>
<accession>A0AA41SKA8</accession>
<evidence type="ECO:0000256" key="1">
    <source>
        <dbReference type="ARBA" id="ARBA00004141"/>
    </source>
</evidence>
<feature type="transmembrane region" description="Helical" evidence="7">
    <location>
        <begin position="214"/>
        <end position="232"/>
    </location>
</feature>
<sequence>MEENKGGFEAGYKSLNKMGDRKGGFRATMFIYVLIALENMGFVANMVSMVLYFLFVMHFDLAGSANTLTNFIGSTYLLCLFAGFISDTYLTRFNTCLVFGVLEILALGLLTIQAHYKELQPDALMPMQACSGSTCLKGGNAAMFYISLCLLALGAGGMRGTVPALGGDQFNQKDPNERKSLASYFNWLLLSTTFGATIGVTVIVWVSMNKGWDLGFFIATIATIVGYVFLALGKPYYRIQTPGDSPILRIIQVIVVAFKNRKLEVPENSEELYEPISTSTEPATATAAVAASCIDEEKITHTDQFRFLDKAAILRQDCSASPTVDPWKVCTITQVEQVKILTRMLPIIASTILVNTCLAQLQTFSVQQGNIMDLHLGPSFKIPAASIPVIPLLFLTILIPIYEFLFVPFARKITKHPSGITQLQRVGVGLFLSAISMGVAGIVEVKRKNQAIHDPTKPISLFWLSFQYAIFGIADMFTLVGLLEFFYKEAPSGMKSLSTSFTYLSQSVGYFLSSVFVDLINTTTSRVTKSKKGWLDGQDLNKNNLNLFYWFLAILSFLNFANYLFWASWYKYKASNDEHMVDSDVDVHDNPAFELSSNKQKALNSSNNGSPYFINQQRDQDISPQPNGAKYIEK</sequence>
<keyword evidence="9" id="KW-1185">Reference proteome</keyword>
<dbReference type="Proteomes" id="UP001177140">
    <property type="component" value="Unassembled WGS sequence"/>
</dbReference>
<keyword evidence="4 7" id="KW-1133">Transmembrane helix</keyword>
<name>A0AA41SKA8_PAPNU</name>
<organism evidence="8 9">
    <name type="scientific">Papaver nudicaule</name>
    <name type="common">Iceland poppy</name>
    <dbReference type="NCBI Taxonomy" id="74823"/>
    <lineage>
        <taxon>Eukaryota</taxon>
        <taxon>Viridiplantae</taxon>
        <taxon>Streptophyta</taxon>
        <taxon>Embryophyta</taxon>
        <taxon>Tracheophyta</taxon>
        <taxon>Spermatophyta</taxon>
        <taxon>Magnoliopsida</taxon>
        <taxon>Ranunculales</taxon>
        <taxon>Papaveraceae</taxon>
        <taxon>Papaveroideae</taxon>
        <taxon>Papaver</taxon>
    </lineage>
</organism>
<dbReference type="EMBL" id="JAJJMA010173656">
    <property type="protein sequence ID" value="MCL7036926.1"/>
    <property type="molecule type" value="Genomic_DNA"/>
</dbReference>
<keyword evidence="5 7" id="KW-0472">Membrane</keyword>
<dbReference type="Pfam" id="PF00854">
    <property type="entry name" value="PTR2"/>
    <property type="match status" value="1"/>
</dbReference>
<feature type="transmembrane region" description="Helical" evidence="7">
    <location>
        <begin position="97"/>
        <end position="116"/>
    </location>
</feature>
<evidence type="ECO:0000256" key="3">
    <source>
        <dbReference type="ARBA" id="ARBA00022692"/>
    </source>
</evidence>
<evidence type="ECO:0000256" key="2">
    <source>
        <dbReference type="ARBA" id="ARBA00005982"/>
    </source>
</evidence>
<proteinExistence type="inferred from homology"/>
<reference evidence="8" key="1">
    <citation type="submission" date="2022-03" db="EMBL/GenBank/DDBJ databases">
        <title>A functionally conserved STORR gene fusion in Papaver species that diverged 16.8 million years ago.</title>
        <authorList>
            <person name="Catania T."/>
        </authorList>
    </citation>
    <scope>NUCLEOTIDE SEQUENCE</scope>
    <source>
        <strain evidence="8">S-191538</strain>
    </source>
</reference>
<feature type="transmembrane region" description="Helical" evidence="7">
    <location>
        <begin position="547"/>
        <end position="566"/>
    </location>
</feature>
<feature type="compositionally biased region" description="Polar residues" evidence="6">
    <location>
        <begin position="597"/>
        <end position="626"/>
    </location>
</feature>
<dbReference type="InterPro" id="IPR036259">
    <property type="entry name" value="MFS_trans_sf"/>
</dbReference>
<feature type="transmembrane region" description="Helical" evidence="7">
    <location>
        <begin position="426"/>
        <end position="445"/>
    </location>
</feature>
<feature type="transmembrane region" description="Helical" evidence="7">
    <location>
        <begin position="67"/>
        <end position="85"/>
    </location>
</feature>